<dbReference type="RefSeq" id="WP_227710407.1">
    <property type="nucleotide sequence ID" value="NZ_JAJEQW010000010.1"/>
</dbReference>
<dbReference type="EMBL" id="JAJEQW010000010">
    <property type="protein sequence ID" value="MCC2242689.1"/>
    <property type="molecule type" value="Genomic_DNA"/>
</dbReference>
<dbReference type="AlphaFoldDB" id="A0AAW4WH60"/>
<evidence type="ECO:0008006" key="5">
    <source>
        <dbReference type="Google" id="ProtNLM"/>
    </source>
</evidence>
<evidence type="ECO:0000313" key="4">
    <source>
        <dbReference type="Proteomes" id="UP001198893"/>
    </source>
</evidence>
<name>A0AAW4WH60_9FIRM</name>
<comment type="caution">
    <text evidence="3">The sequence shown here is derived from an EMBL/GenBank/DDBJ whole genome shotgun (WGS) entry which is preliminary data.</text>
</comment>
<feature type="transmembrane region" description="Helical" evidence="2">
    <location>
        <begin position="12"/>
        <end position="33"/>
    </location>
</feature>
<dbReference type="Proteomes" id="UP001198893">
    <property type="component" value="Unassembled WGS sequence"/>
</dbReference>
<dbReference type="SUPFAM" id="SSF50939">
    <property type="entry name" value="Sialidases"/>
    <property type="match status" value="1"/>
</dbReference>
<feature type="compositionally biased region" description="Low complexity" evidence="1">
    <location>
        <begin position="269"/>
        <end position="291"/>
    </location>
</feature>
<sequence>MKRENTRKKYQLKNWLKAGMILLLVCLGGLYFFKTSERFQKSDEVKITLKHDNFFDDSVAGILEDLDNEIGLPKKIYLVNHFNVTFYATGEIAAIDTFFYGEDENGETRTYLVDYNRKKSSKMTVYINNYAETDYKEDMCLTPLFELLGNIKVKERVDSWAEETKSHTFGISYSGKRAFTSADSLQVINAESADIDENEDIDGNADTNENSILSQLEYGGEVTGFAVTFSTGGEENTGEIITYIINPKYTSAAVLAQQNRQEQIDEAKNGAGNDTTDNNGNADTNAVAGNDGNDEEERGDGTPWTENREDGSVYFFLDDNTGYRLLVADAAAGSRFYELEMTKDGGQSWNQQNADPFDGNIGVAEGIEFYNENLGVIGLAGASGDYSTLYLTQDGGKTFSMIELSMDEVTELPDTAAEYGFSISDYDYCKMPQQKDGKLIIKVISAMGENDGILFESIDSGNTWNYSGISY</sequence>
<evidence type="ECO:0000256" key="2">
    <source>
        <dbReference type="SAM" id="Phobius"/>
    </source>
</evidence>
<dbReference type="InterPro" id="IPR036278">
    <property type="entry name" value="Sialidase_sf"/>
</dbReference>
<keyword evidence="2" id="KW-1133">Transmembrane helix</keyword>
<keyword evidence="2" id="KW-0472">Membrane</keyword>
<accession>A0AAW4WH60</accession>
<feature type="region of interest" description="Disordered" evidence="1">
    <location>
        <begin position="268"/>
        <end position="307"/>
    </location>
</feature>
<protein>
    <recommendedName>
        <fullName evidence="5">Exo-alpha-sialidase</fullName>
    </recommendedName>
</protein>
<evidence type="ECO:0000313" key="3">
    <source>
        <dbReference type="EMBL" id="MCC2242689.1"/>
    </source>
</evidence>
<evidence type="ECO:0000256" key="1">
    <source>
        <dbReference type="SAM" id="MobiDB-lite"/>
    </source>
</evidence>
<proteinExistence type="predicted"/>
<reference evidence="3" key="1">
    <citation type="submission" date="2021-10" db="EMBL/GenBank/DDBJ databases">
        <title>Anaerobic single-cell dispensing facilitates the cultivation of human gut bacteria.</title>
        <authorList>
            <person name="Afrizal A."/>
        </authorList>
    </citation>
    <scope>NUCLEOTIDE SEQUENCE</scope>
    <source>
        <strain evidence="3">CLA-AA-H204</strain>
    </source>
</reference>
<keyword evidence="2" id="KW-0812">Transmembrane</keyword>
<gene>
    <name evidence="3" type="ORF">LKD47_10310</name>
</gene>
<organism evidence="3 4">
    <name type="scientific">Roseburia amylophila</name>
    <dbReference type="NCBI Taxonomy" id="2981794"/>
    <lineage>
        <taxon>Bacteria</taxon>
        <taxon>Bacillati</taxon>
        <taxon>Bacillota</taxon>
        <taxon>Clostridia</taxon>
        <taxon>Lachnospirales</taxon>
        <taxon>Lachnospiraceae</taxon>
        <taxon>Roseburia</taxon>
    </lineage>
</organism>